<proteinExistence type="predicted"/>
<comment type="caution">
    <text evidence="1">The sequence shown here is derived from an EMBL/GenBank/DDBJ whole genome shotgun (WGS) entry which is preliminary data.</text>
</comment>
<protein>
    <submittedName>
        <fullName evidence="1">Uncharacterized protein</fullName>
    </submittedName>
</protein>
<organism evidence="1 2">
    <name type="scientific">Ensete ventricosum</name>
    <name type="common">Abyssinian banana</name>
    <name type="synonym">Musa ensete</name>
    <dbReference type="NCBI Taxonomy" id="4639"/>
    <lineage>
        <taxon>Eukaryota</taxon>
        <taxon>Viridiplantae</taxon>
        <taxon>Streptophyta</taxon>
        <taxon>Embryophyta</taxon>
        <taxon>Tracheophyta</taxon>
        <taxon>Spermatophyta</taxon>
        <taxon>Magnoliopsida</taxon>
        <taxon>Liliopsida</taxon>
        <taxon>Zingiberales</taxon>
        <taxon>Musaceae</taxon>
        <taxon>Ensete</taxon>
    </lineage>
</organism>
<evidence type="ECO:0000313" key="1">
    <source>
        <dbReference type="EMBL" id="RRT42385.1"/>
    </source>
</evidence>
<feature type="non-terminal residue" evidence="1">
    <location>
        <position position="1"/>
    </location>
</feature>
<name>A0A426XSK4_ENSVE</name>
<gene>
    <name evidence="1" type="ORF">B296_00041935</name>
</gene>
<dbReference type="EMBL" id="AMZH03017883">
    <property type="protein sequence ID" value="RRT42385.1"/>
    <property type="molecule type" value="Genomic_DNA"/>
</dbReference>
<dbReference type="AlphaFoldDB" id="A0A426XSK4"/>
<sequence length="101" mass="11483">TITTMPIFVKGVLTAEDSKHCLFYSFLFINVRPIDSSNIVFLFQMQRDLPFKLVQSWSSSASLCSSYNQYTGRGTLSKLHRPVFLSFATVAFAEELMCSRL</sequence>
<evidence type="ECO:0000313" key="2">
    <source>
        <dbReference type="Proteomes" id="UP000287651"/>
    </source>
</evidence>
<reference evidence="1 2" key="1">
    <citation type="journal article" date="2014" name="Agronomy (Basel)">
        <title>A Draft Genome Sequence for Ensete ventricosum, the Drought-Tolerant Tree Against Hunger.</title>
        <authorList>
            <person name="Harrison J."/>
            <person name="Moore K.A."/>
            <person name="Paszkiewicz K."/>
            <person name="Jones T."/>
            <person name="Grant M."/>
            <person name="Ambacheew D."/>
            <person name="Muzemil S."/>
            <person name="Studholme D.J."/>
        </authorList>
    </citation>
    <scope>NUCLEOTIDE SEQUENCE [LARGE SCALE GENOMIC DNA]</scope>
</reference>
<accession>A0A426XSK4</accession>
<dbReference type="Proteomes" id="UP000287651">
    <property type="component" value="Unassembled WGS sequence"/>
</dbReference>